<dbReference type="InterPro" id="IPR027558">
    <property type="entry name" value="Pre_pil_HX9DG_C"/>
</dbReference>
<dbReference type="PANTHER" id="PTHR30093:SF2">
    <property type="entry name" value="TYPE II SECRETION SYSTEM PROTEIN H"/>
    <property type="match status" value="1"/>
</dbReference>
<dbReference type="Pfam" id="PF07596">
    <property type="entry name" value="SBP_bac_10"/>
    <property type="match status" value="1"/>
</dbReference>
<evidence type="ECO:0000313" key="2">
    <source>
        <dbReference type="EMBL" id="ASV73823.1"/>
    </source>
</evidence>
<dbReference type="SUPFAM" id="SSF54523">
    <property type="entry name" value="Pili subunits"/>
    <property type="match status" value="1"/>
</dbReference>
<name>A0A286RCY8_9BACT</name>
<dbReference type="Proteomes" id="UP000215086">
    <property type="component" value="Chromosome"/>
</dbReference>
<dbReference type="Gene3D" id="3.30.700.10">
    <property type="entry name" value="Glycoprotein, Type 4 Pilin"/>
    <property type="match status" value="1"/>
</dbReference>
<protein>
    <recommendedName>
        <fullName evidence="1">DUF1559 domain-containing protein</fullName>
    </recommendedName>
</protein>
<dbReference type="EMBL" id="CP018477">
    <property type="protein sequence ID" value="ASV73823.1"/>
    <property type="molecule type" value="Genomic_DNA"/>
</dbReference>
<sequence length="334" mass="36090">MELLVVIAIIGILIALLLPAVQAAREAARRSQCTNNLKQLALAMHNYHDVYNTLPRSGYGGNDAGRPWNNWERFGVNVCLLPFIEQKALADQFVYVSGTPFGTYFNGPMQVKVPAFLCPSARPYRNANNTAGWNGPGCNYAWCSGSTTYTAWGANVNSFNGMFQVRIEKPFAAVTDGLSQTAMVSEILSGDGDSSKATYPFDIFYPQGGDSVYNNIANQDFPTPAELQTIGVACQNPAGERSNNGTLWAWYPHAQVLFNTAAPPNWQYPSCGGNCCPGGAHDWGRGIIPPRSLHPGGVNVGLGDGSVRFITSTIDTLTFQRLGHASDGQPIPEF</sequence>
<dbReference type="AlphaFoldDB" id="A0A286RCY8"/>
<feature type="domain" description="DUF1559" evidence="1">
    <location>
        <begin position="22"/>
        <end position="315"/>
    </location>
</feature>
<dbReference type="KEGG" id="ttf:THTE_1221"/>
<dbReference type="InterPro" id="IPR011453">
    <property type="entry name" value="DUF1559"/>
</dbReference>
<dbReference type="NCBIfam" id="TIGR04294">
    <property type="entry name" value="pre_pil_HX9DG"/>
    <property type="match status" value="1"/>
</dbReference>
<dbReference type="PANTHER" id="PTHR30093">
    <property type="entry name" value="GENERAL SECRETION PATHWAY PROTEIN G"/>
    <property type="match status" value="1"/>
</dbReference>
<evidence type="ECO:0000313" key="3">
    <source>
        <dbReference type="Proteomes" id="UP000215086"/>
    </source>
</evidence>
<gene>
    <name evidence="2" type="ORF">THTE_1221</name>
</gene>
<accession>A0A286RCY8</accession>
<keyword evidence="3" id="KW-1185">Reference proteome</keyword>
<proteinExistence type="predicted"/>
<dbReference type="InterPro" id="IPR045584">
    <property type="entry name" value="Pilin-like"/>
</dbReference>
<organism evidence="2 3">
    <name type="scientific">Thermogutta terrifontis</name>
    <dbReference type="NCBI Taxonomy" id="1331910"/>
    <lineage>
        <taxon>Bacteria</taxon>
        <taxon>Pseudomonadati</taxon>
        <taxon>Planctomycetota</taxon>
        <taxon>Planctomycetia</taxon>
        <taxon>Pirellulales</taxon>
        <taxon>Thermoguttaceae</taxon>
        <taxon>Thermogutta</taxon>
    </lineage>
</organism>
<evidence type="ECO:0000259" key="1">
    <source>
        <dbReference type="Pfam" id="PF07596"/>
    </source>
</evidence>
<reference evidence="2 3" key="1">
    <citation type="journal article" name="Front. Microbiol.">
        <title>Sugar Metabolism of the First Thermophilic Planctomycete Thermogutta terrifontis: Comparative Genomic and Transcriptomic Approaches.</title>
        <authorList>
            <person name="Elcheninov A.G."/>
            <person name="Menzel P."/>
            <person name="Gudbergsdottir S.R."/>
            <person name="Slesarev A.I."/>
            <person name="Kadnikov V.V."/>
            <person name="Krogh A."/>
            <person name="Bonch-Osmolovskaya E.A."/>
            <person name="Peng X."/>
            <person name="Kublanov I.V."/>
        </authorList>
    </citation>
    <scope>NUCLEOTIDE SEQUENCE [LARGE SCALE GENOMIC DNA]</scope>
    <source>
        <strain evidence="2 3">R1</strain>
    </source>
</reference>